<dbReference type="AlphaFoldDB" id="A0A5N6KFT8"/>
<evidence type="ECO:0000313" key="2">
    <source>
        <dbReference type="Proteomes" id="UP000326757"/>
    </source>
</evidence>
<dbReference type="EMBL" id="VIGI01000003">
    <property type="protein sequence ID" value="KAB8302636.1"/>
    <property type="molecule type" value="Genomic_DNA"/>
</dbReference>
<sequence>MPSWAIGLHEDPPRLPLNRYRLHISIFFQDSLKPYFTSSSSDPHISLRHIYHTLQQNVRIHKKLLCLYFMC</sequence>
<protein>
    <submittedName>
        <fullName evidence="1">Uncharacterized protein</fullName>
    </submittedName>
</protein>
<accession>A0A5N6KFT8</accession>
<reference evidence="1 2" key="1">
    <citation type="submission" date="2019-06" db="EMBL/GenBank/DDBJ databases">
        <title>Genome Sequence of the Brown Rot Fungal Pathogen Monilinia laxa.</title>
        <authorList>
            <person name="De Miccolis Angelini R.M."/>
            <person name="Landi L."/>
            <person name="Abate D."/>
            <person name="Pollastro S."/>
            <person name="Romanazzi G."/>
            <person name="Faretra F."/>
        </authorList>
    </citation>
    <scope>NUCLEOTIDE SEQUENCE [LARGE SCALE GENOMIC DNA]</scope>
    <source>
        <strain evidence="1 2">Mlax316</strain>
    </source>
</reference>
<proteinExistence type="predicted"/>
<organism evidence="1 2">
    <name type="scientific">Monilinia laxa</name>
    <name type="common">Brown rot fungus</name>
    <name type="synonym">Sclerotinia laxa</name>
    <dbReference type="NCBI Taxonomy" id="61186"/>
    <lineage>
        <taxon>Eukaryota</taxon>
        <taxon>Fungi</taxon>
        <taxon>Dikarya</taxon>
        <taxon>Ascomycota</taxon>
        <taxon>Pezizomycotina</taxon>
        <taxon>Leotiomycetes</taxon>
        <taxon>Helotiales</taxon>
        <taxon>Sclerotiniaceae</taxon>
        <taxon>Monilinia</taxon>
    </lineage>
</organism>
<dbReference type="Proteomes" id="UP000326757">
    <property type="component" value="Unassembled WGS sequence"/>
</dbReference>
<evidence type="ECO:0000313" key="1">
    <source>
        <dbReference type="EMBL" id="KAB8302636.1"/>
    </source>
</evidence>
<gene>
    <name evidence="1" type="ORF">EYC80_006004</name>
</gene>
<keyword evidence="2" id="KW-1185">Reference proteome</keyword>
<comment type="caution">
    <text evidence="1">The sequence shown here is derived from an EMBL/GenBank/DDBJ whole genome shotgun (WGS) entry which is preliminary data.</text>
</comment>
<name>A0A5N6KFT8_MONLA</name>